<dbReference type="Proteomes" id="UP000076078">
    <property type="component" value="Unassembled WGS sequence"/>
</dbReference>
<keyword evidence="1" id="KW-0732">Signal</keyword>
<dbReference type="OMA" id="PICANNS"/>
<evidence type="ECO:0000313" key="2">
    <source>
        <dbReference type="EMBL" id="KYQ99666.1"/>
    </source>
</evidence>
<evidence type="ECO:0000256" key="1">
    <source>
        <dbReference type="SAM" id="SignalP"/>
    </source>
</evidence>
<evidence type="ECO:0000313" key="3">
    <source>
        <dbReference type="Proteomes" id="UP000076078"/>
    </source>
</evidence>
<protein>
    <submittedName>
        <fullName evidence="2">Disintegrin-like protein</fullName>
    </submittedName>
</protein>
<name>A0A152A0M5_TIELA</name>
<dbReference type="PANTHER" id="PTHR33459:SF7">
    <property type="entry name" value="DD-GDCA PROTEIN"/>
    <property type="match status" value="1"/>
</dbReference>
<dbReference type="AlphaFoldDB" id="A0A152A0M5"/>
<dbReference type="EMBL" id="LODT01000020">
    <property type="protein sequence ID" value="KYQ99666.1"/>
    <property type="molecule type" value="Genomic_DNA"/>
</dbReference>
<dbReference type="PANTHER" id="PTHR33459">
    <property type="entry name" value="DD-GDCA PROTEIN"/>
    <property type="match status" value="1"/>
</dbReference>
<comment type="caution">
    <text evidence="2">The sequence shown here is derived from an EMBL/GenBank/DDBJ whole genome shotgun (WGS) entry which is preliminary data.</text>
</comment>
<dbReference type="OrthoDB" id="4062651at2759"/>
<reference evidence="2 3" key="1">
    <citation type="submission" date="2015-12" db="EMBL/GenBank/DDBJ databases">
        <title>Dictyostelia acquired genes for synthesis and detection of signals that induce cell-type specialization by lateral gene transfer from prokaryotes.</title>
        <authorList>
            <person name="Gloeckner G."/>
            <person name="Schaap P."/>
        </authorList>
    </citation>
    <scope>NUCLEOTIDE SEQUENCE [LARGE SCALE GENOMIC DNA]</scope>
    <source>
        <strain evidence="2 3">TK</strain>
    </source>
</reference>
<feature type="signal peptide" evidence="1">
    <location>
        <begin position="1"/>
        <end position="22"/>
    </location>
</feature>
<feature type="chain" id="PRO_5007593470" evidence="1">
    <location>
        <begin position="23"/>
        <end position="363"/>
    </location>
</feature>
<dbReference type="InterPro" id="IPR052326">
    <property type="entry name" value="Diff-Dev_Assoc_Protein"/>
</dbReference>
<dbReference type="GO" id="GO:0007229">
    <property type="term" value="P:integrin-mediated signaling pathway"/>
    <property type="evidence" value="ECO:0007669"/>
    <property type="project" value="UniProtKB-KW"/>
</dbReference>
<gene>
    <name evidence="2" type="ORF">DLAC_03604</name>
</gene>
<keyword evidence="2" id="KW-0401">Integrin</keyword>
<sequence length="363" mass="39497">MNSVNLILLIVFSLTFVNICFTCTDVIQCVAVNVYTEDSRSCPQGSTFNSDSLECIVNVNCKSHSTCNGTSGEFCVQGICQVIKGLAGDPCYYLNYSTDPKIDTCKYGLQCSDLNAKCIRDVNLECVSEQCPFGQSCDANGDCVASPSVGEECVEAEEPLQCETGSFCHRNSTASKNYCYKSFSTANGGECSNTIQPYGYQCNINEKEWCFLGNCEKYSDYNQITNCGMGTECYSEGFYEVCQCNSTGEGNCEPLLQFTPSCAIAVKNMDDCIIDNQCKGYESICALSKCATQYCNYGKECHLSPVAKCNNPYCPNESVLDPDNSSSQSTTSSSDISIGNSLSASTISHILLSLLILITRFLE</sequence>
<organism evidence="2 3">
    <name type="scientific">Tieghemostelium lacteum</name>
    <name type="common">Slime mold</name>
    <name type="synonym">Dictyostelium lacteum</name>
    <dbReference type="NCBI Taxonomy" id="361077"/>
    <lineage>
        <taxon>Eukaryota</taxon>
        <taxon>Amoebozoa</taxon>
        <taxon>Evosea</taxon>
        <taxon>Eumycetozoa</taxon>
        <taxon>Dictyostelia</taxon>
        <taxon>Dictyosteliales</taxon>
        <taxon>Raperosteliaceae</taxon>
        <taxon>Tieghemostelium</taxon>
    </lineage>
</organism>
<dbReference type="InParanoid" id="A0A152A0M5"/>
<proteinExistence type="predicted"/>
<accession>A0A152A0M5</accession>
<keyword evidence="3" id="KW-1185">Reference proteome</keyword>